<evidence type="ECO:0000256" key="1">
    <source>
        <dbReference type="SAM" id="SignalP"/>
    </source>
</evidence>
<sequence>MKFTKLLLSVAGATALTLALAGCGSSSSSSGNGKTTVQFLSTKTENASTYKELIKEFEKKNPKIDVEFSSPTNAATLLKTDLTKGTFPDVVGIGGDATFVAMQDAKVFKDLSKESYVKTVDPTYQKMITSLYSGKGLYAVPYATNASGIIYNKALFKKAGITKIPTTWDELMADAKTLKSKGITPFGVAFKDSWTTLSPWNQIVGNVIPDSWIKTRLNNKSTFAATHKAALNQWLEPLKYSQKDYMGTSYNDINRDFANGKVAMIINGNYEIPEITKLNKDIDADMFMFPVTNSASDNHVVSGIDVAFGIYNKTKVSSAANKLVAFLMQKSSAEKYTQEQFSFSAIDGVKQTSKFVAGISPEIERVNVKNYPDHYYPSAFDMSKPLTQCALNASKGMSASQNVKQTLQNIDNTFNTANVKNK</sequence>
<dbReference type="Proteomes" id="UP001330016">
    <property type="component" value="Unassembled WGS sequence"/>
</dbReference>
<keyword evidence="3" id="KW-1185">Reference proteome</keyword>
<comment type="caution">
    <text evidence="2">The sequence shown here is derived from an EMBL/GenBank/DDBJ whole genome shotgun (WGS) entry which is preliminary data.</text>
</comment>
<protein>
    <submittedName>
        <fullName evidence="2">Extracellular solute-binding protein</fullName>
    </submittedName>
</protein>
<name>A0ABU7T3H0_9LACO</name>
<keyword evidence="1" id="KW-0732">Signal</keyword>
<proteinExistence type="predicted"/>
<feature type="signal peptide" evidence="1">
    <location>
        <begin position="1"/>
        <end position="21"/>
    </location>
</feature>
<dbReference type="EMBL" id="JAQSGK010000076">
    <property type="protein sequence ID" value="MEE6717155.1"/>
    <property type="molecule type" value="Genomic_DNA"/>
</dbReference>
<dbReference type="InterPro" id="IPR050490">
    <property type="entry name" value="Bact_solute-bd_prot1"/>
</dbReference>
<accession>A0ABU7T3H0</accession>
<dbReference type="InterPro" id="IPR006059">
    <property type="entry name" value="SBP"/>
</dbReference>
<dbReference type="PROSITE" id="PS51257">
    <property type="entry name" value="PROKAR_LIPOPROTEIN"/>
    <property type="match status" value="1"/>
</dbReference>
<dbReference type="PANTHER" id="PTHR43649">
    <property type="entry name" value="ARABINOSE-BINDING PROTEIN-RELATED"/>
    <property type="match status" value="1"/>
</dbReference>
<dbReference type="SUPFAM" id="SSF53850">
    <property type="entry name" value="Periplasmic binding protein-like II"/>
    <property type="match status" value="1"/>
</dbReference>
<evidence type="ECO:0000313" key="3">
    <source>
        <dbReference type="Proteomes" id="UP001330016"/>
    </source>
</evidence>
<reference evidence="2 3" key="1">
    <citation type="submission" date="2023-02" db="EMBL/GenBank/DDBJ databases">
        <title>The predominant lactic acid bacteria and yeasts involved in the spontaneous fermentation of millet during the production of the traditional porridge Hausa koko in Ghana.</title>
        <authorList>
            <person name="Atter A."/>
            <person name="Diaz M."/>
        </authorList>
    </citation>
    <scope>NUCLEOTIDE SEQUENCE [LARGE SCALE GENOMIC DNA]</scope>
    <source>
        <strain evidence="2 3">FI11640</strain>
    </source>
</reference>
<feature type="chain" id="PRO_5046080728" evidence="1">
    <location>
        <begin position="22"/>
        <end position="422"/>
    </location>
</feature>
<organism evidence="2 3">
    <name type="scientific">Schleiferilactobacillus harbinensis</name>
    <dbReference type="NCBI Taxonomy" id="304207"/>
    <lineage>
        <taxon>Bacteria</taxon>
        <taxon>Bacillati</taxon>
        <taxon>Bacillota</taxon>
        <taxon>Bacilli</taxon>
        <taxon>Lactobacillales</taxon>
        <taxon>Lactobacillaceae</taxon>
        <taxon>Schleiferilactobacillus</taxon>
    </lineage>
</organism>
<gene>
    <name evidence="2" type="ORF">PS435_15035</name>
</gene>
<dbReference type="Pfam" id="PF01547">
    <property type="entry name" value="SBP_bac_1"/>
    <property type="match status" value="1"/>
</dbReference>
<dbReference type="RefSeq" id="WP_331244587.1">
    <property type="nucleotide sequence ID" value="NZ_JAQSGJ010000076.1"/>
</dbReference>
<dbReference type="Gene3D" id="3.40.190.10">
    <property type="entry name" value="Periplasmic binding protein-like II"/>
    <property type="match status" value="2"/>
</dbReference>
<evidence type="ECO:0000313" key="2">
    <source>
        <dbReference type="EMBL" id="MEE6717155.1"/>
    </source>
</evidence>